<dbReference type="InterPro" id="IPR008397">
    <property type="entry name" value="Alginate_lyase_dom"/>
</dbReference>
<dbReference type="SUPFAM" id="SSF48230">
    <property type="entry name" value="Chondroitin AC/alginate lyase"/>
    <property type="match status" value="1"/>
</dbReference>
<organism evidence="5 6">
    <name type="scientific">Granulicella rosea</name>
    <dbReference type="NCBI Taxonomy" id="474952"/>
    <lineage>
        <taxon>Bacteria</taxon>
        <taxon>Pseudomonadati</taxon>
        <taxon>Acidobacteriota</taxon>
        <taxon>Terriglobia</taxon>
        <taxon>Terriglobales</taxon>
        <taxon>Acidobacteriaceae</taxon>
        <taxon>Granulicella</taxon>
    </lineage>
</organism>
<dbReference type="RefSeq" id="WP_176441898.1">
    <property type="nucleotide sequence ID" value="NZ_FZOU01000013.1"/>
</dbReference>
<name>A0A239MH07_9BACT</name>
<feature type="signal peptide" evidence="3">
    <location>
        <begin position="1"/>
        <end position="25"/>
    </location>
</feature>
<proteinExistence type="predicted"/>
<keyword evidence="2 5" id="KW-0456">Lyase</keyword>
<dbReference type="AlphaFoldDB" id="A0A239MH07"/>
<sequence>MHKITRACAFAALSLTLPAVGQAPASIFPAPARIAAVAAQPGWGGFGAVCQQDLKLQPEPLGDVSPAGHYESKGAKTNVAEAIKREAYAAYHLSVCYQIGKDRRYAVKAENLLDSWASTTTGIGTLQGEDEFNFNGPYALMAAYSLKQDAAWNSAPFADFVRAKLVPVIHAKLENNHGNWGVLFEASIGAFLDDRALIDASRDRWLELMHKQVASDGSFPLEICRSDTTNWCGGATKGINGLSYEHWTLTPIALAAEIFRSLGLDVYQTPEGQTLRLAYHRAATWTAAPETFPYYAANHGHLNGVRNAAYFYILQTVYPEPAGAAILNSADGVKNDELKLRALYGGR</sequence>
<dbReference type="Proteomes" id="UP000198356">
    <property type="component" value="Unassembled WGS sequence"/>
</dbReference>
<evidence type="ECO:0000256" key="2">
    <source>
        <dbReference type="ARBA" id="ARBA00023239"/>
    </source>
</evidence>
<dbReference type="EMBL" id="FZOU01000013">
    <property type="protein sequence ID" value="SNT41951.1"/>
    <property type="molecule type" value="Genomic_DNA"/>
</dbReference>
<evidence type="ECO:0000256" key="1">
    <source>
        <dbReference type="ARBA" id="ARBA00022729"/>
    </source>
</evidence>
<evidence type="ECO:0000313" key="6">
    <source>
        <dbReference type="Proteomes" id="UP000198356"/>
    </source>
</evidence>
<dbReference type="GO" id="GO:0042597">
    <property type="term" value="C:periplasmic space"/>
    <property type="evidence" value="ECO:0007669"/>
    <property type="project" value="InterPro"/>
</dbReference>
<reference evidence="5 6" key="1">
    <citation type="submission" date="2017-06" db="EMBL/GenBank/DDBJ databases">
        <authorList>
            <person name="Kim H.J."/>
            <person name="Triplett B.A."/>
        </authorList>
    </citation>
    <scope>NUCLEOTIDE SEQUENCE [LARGE SCALE GENOMIC DNA]</scope>
    <source>
        <strain evidence="5 6">DSM 18704</strain>
    </source>
</reference>
<dbReference type="Gene3D" id="1.50.10.100">
    <property type="entry name" value="Chondroitin AC/alginate lyase"/>
    <property type="match status" value="1"/>
</dbReference>
<accession>A0A239MH07</accession>
<gene>
    <name evidence="5" type="ORF">SAMN05421770_11310</name>
</gene>
<evidence type="ECO:0000259" key="4">
    <source>
        <dbReference type="Pfam" id="PF05426"/>
    </source>
</evidence>
<keyword evidence="1 3" id="KW-0732">Signal</keyword>
<dbReference type="InterPro" id="IPR008929">
    <property type="entry name" value="Chondroitin_lyas"/>
</dbReference>
<evidence type="ECO:0000256" key="3">
    <source>
        <dbReference type="SAM" id="SignalP"/>
    </source>
</evidence>
<feature type="chain" id="PRO_5012059924" evidence="3">
    <location>
        <begin position="26"/>
        <end position="347"/>
    </location>
</feature>
<dbReference type="Pfam" id="PF05426">
    <property type="entry name" value="Alginate_lyase"/>
    <property type="match status" value="1"/>
</dbReference>
<keyword evidence="6" id="KW-1185">Reference proteome</keyword>
<feature type="domain" description="Alginate lyase" evidence="4">
    <location>
        <begin position="62"/>
        <end position="292"/>
    </location>
</feature>
<evidence type="ECO:0000313" key="5">
    <source>
        <dbReference type="EMBL" id="SNT41951.1"/>
    </source>
</evidence>
<dbReference type="GO" id="GO:0016829">
    <property type="term" value="F:lyase activity"/>
    <property type="evidence" value="ECO:0007669"/>
    <property type="project" value="UniProtKB-KW"/>
</dbReference>
<protein>
    <submittedName>
        <fullName evidence="5">Alginate lyase</fullName>
    </submittedName>
</protein>